<reference evidence="1" key="1">
    <citation type="submission" date="2019-10" db="EMBL/GenBank/DDBJ databases">
        <authorList>
            <consortium name="DOE Joint Genome Institute"/>
            <person name="Kuo A."/>
            <person name="Miyauchi S."/>
            <person name="Kiss E."/>
            <person name="Drula E."/>
            <person name="Kohler A."/>
            <person name="Sanchez-Garcia M."/>
            <person name="Andreopoulos B."/>
            <person name="Barry K.W."/>
            <person name="Bonito G."/>
            <person name="Buee M."/>
            <person name="Carver A."/>
            <person name="Chen C."/>
            <person name="Cichocki N."/>
            <person name="Clum A."/>
            <person name="Culley D."/>
            <person name="Crous P.W."/>
            <person name="Fauchery L."/>
            <person name="Girlanda M."/>
            <person name="Hayes R."/>
            <person name="Keri Z."/>
            <person name="Labutti K."/>
            <person name="Lipzen A."/>
            <person name="Lombard V."/>
            <person name="Magnuson J."/>
            <person name="Maillard F."/>
            <person name="Morin E."/>
            <person name="Murat C."/>
            <person name="Nolan M."/>
            <person name="Ohm R."/>
            <person name="Pangilinan J."/>
            <person name="Pereira M."/>
            <person name="Perotto S."/>
            <person name="Peter M."/>
            <person name="Riley R."/>
            <person name="Sitrit Y."/>
            <person name="Stielow B."/>
            <person name="Szollosi G."/>
            <person name="Zifcakova L."/>
            <person name="Stursova M."/>
            <person name="Spatafora J.W."/>
            <person name="Tedersoo L."/>
            <person name="Vaario L.-M."/>
            <person name="Yamada A."/>
            <person name="Yan M."/>
            <person name="Wang P."/>
            <person name="Xu J."/>
            <person name="Bruns T."/>
            <person name="Baldrian P."/>
            <person name="Vilgalys R."/>
            <person name="Henrissat B."/>
            <person name="Grigoriev I.V."/>
            <person name="Hibbett D."/>
            <person name="Nagy L.G."/>
            <person name="Martin F.M."/>
        </authorList>
    </citation>
    <scope>NUCLEOTIDE SEQUENCE</scope>
    <source>
        <strain evidence="1">P2</strain>
    </source>
</reference>
<protein>
    <submittedName>
        <fullName evidence="1">Uncharacterized protein</fullName>
    </submittedName>
</protein>
<comment type="caution">
    <text evidence="1">The sequence shown here is derived from an EMBL/GenBank/DDBJ whole genome shotgun (WGS) entry which is preliminary data.</text>
</comment>
<proteinExistence type="predicted"/>
<accession>A0ACB6ZT53</accession>
<keyword evidence="2" id="KW-1185">Reference proteome</keyword>
<sequence>MFSFSSLALLAIAAQSLFTGVGAAVLPKRQSPFLPSLPDTTSDLPSITGQNSAFPGGSNVFLPDFGTVSPAFIPSGLPTGLPTGFASGLPSGFPTGFSFPVPSSVVSSPENELSPIDVSPRAAPPPDPSAPPFCPL</sequence>
<reference evidence="1" key="2">
    <citation type="journal article" date="2020" name="Nat. Commun.">
        <title>Large-scale genome sequencing of mycorrhizal fungi provides insights into the early evolution of symbiotic traits.</title>
        <authorList>
            <person name="Miyauchi S."/>
            <person name="Kiss E."/>
            <person name="Kuo A."/>
            <person name="Drula E."/>
            <person name="Kohler A."/>
            <person name="Sanchez-Garcia M."/>
            <person name="Morin E."/>
            <person name="Andreopoulos B."/>
            <person name="Barry K.W."/>
            <person name="Bonito G."/>
            <person name="Buee M."/>
            <person name="Carver A."/>
            <person name="Chen C."/>
            <person name="Cichocki N."/>
            <person name="Clum A."/>
            <person name="Culley D."/>
            <person name="Crous P.W."/>
            <person name="Fauchery L."/>
            <person name="Girlanda M."/>
            <person name="Hayes R.D."/>
            <person name="Keri Z."/>
            <person name="LaButti K."/>
            <person name="Lipzen A."/>
            <person name="Lombard V."/>
            <person name="Magnuson J."/>
            <person name="Maillard F."/>
            <person name="Murat C."/>
            <person name="Nolan M."/>
            <person name="Ohm R.A."/>
            <person name="Pangilinan J."/>
            <person name="Pereira M.F."/>
            <person name="Perotto S."/>
            <person name="Peter M."/>
            <person name="Pfister S."/>
            <person name="Riley R."/>
            <person name="Sitrit Y."/>
            <person name="Stielow J.B."/>
            <person name="Szollosi G."/>
            <person name="Zifcakova L."/>
            <person name="Stursova M."/>
            <person name="Spatafora J.W."/>
            <person name="Tedersoo L."/>
            <person name="Vaario L.M."/>
            <person name="Yamada A."/>
            <person name="Yan M."/>
            <person name="Wang P."/>
            <person name="Xu J."/>
            <person name="Bruns T."/>
            <person name="Baldrian P."/>
            <person name="Vilgalys R."/>
            <person name="Dunand C."/>
            <person name="Henrissat B."/>
            <person name="Grigoriev I.V."/>
            <person name="Hibbett D."/>
            <person name="Nagy L.G."/>
            <person name="Martin F.M."/>
        </authorList>
    </citation>
    <scope>NUCLEOTIDE SEQUENCE</scope>
    <source>
        <strain evidence="1">P2</strain>
    </source>
</reference>
<evidence type="ECO:0000313" key="1">
    <source>
        <dbReference type="EMBL" id="KAF9652694.1"/>
    </source>
</evidence>
<dbReference type="Proteomes" id="UP000886501">
    <property type="component" value="Unassembled WGS sequence"/>
</dbReference>
<dbReference type="EMBL" id="MU117967">
    <property type="protein sequence ID" value="KAF9652694.1"/>
    <property type="molecule type" value="Genomic_DNA"/>
</dbReference>
<name>A0ACB6ZT53_THEGA</name>
<evidence type="ECO:0000313" key="2">
    <source>
        <dbReference type="Proteomes" id="UP000886501"/>
    </source>
</evidence>
<gene>
    <name evidence="1" type="ORF">BDM02DRAFT_3183385</name>
</gene>
<organism evidence="1 2">
    <name type="scientific">Thelephora ganbajun</name>
    <name type="common">Ganba fungus</name>
    <dbReference type="NCBI Taxonomy" id="370292"/>
    <lineage>
        <taxon>Eukaryota</taxon>
        <taxon>Fungi</taxon>
        <taxon>Dikarya</taxon>
        <taxon>Basidiomycota</taxon>
        <taxon>Agaricomycotina</taxon>
        <taxon>Agaricomycetes</taxon>
        <taxon>Thelephorales</taxon>
        <taxon>Thelephoraceae</taxon>
        <taxon>Thelephora</taxon>
    </lineage>
</organism>